<accession>E1YFA7</accession>
<dbReference type="InterPro" id="IPR002491">
    <property type="entry name" value="ABC_transptr_periplasmic_BD"/>
</dbReference>
<feature type="domain" description="Fe/B12 periplasmic-binding" evidence="2">
    <location>
        <begin position="55"/>
        <end position="320"/>
    </location>
</feature>
<dbReference type="InterPro" id="IPR050902">
    <property type="entry name" value="ABC_Transporter_SBP"/>
</dbReference>
<evidence type="ECO:0000313" key="3">
    <source>
        <dbReference type="EMBL" id="CBX29251.1"/>
    </source>
</evidence>
<reference evidence="3" key="1">
    <citation type="journal article" date="2011" name="Environ. Microbiol.">
        <title>Genomic insights into the metabolic potential of the polycyclic aromatic hydrocarbon degrading sulfate-reducing Deltaproteobacterium N47.</title>
        <authorList>
            <person name="Bergmann F."/>
            <person name="Selesi D."/>
            <person name="Weinmaier T."/>
            <person name="Tischler P."/>
            <person name="Rattei T."/>
            <person name="Meckenstock R.U."/>
        </authorList>
    </citation>
    <scope>NUCLEOTIDE SEQUENCE</scope>
</reference>
<protein>
    <recommendedName>
        <fullName evidence="2">Fe/B12 periplasmic-binding domain-containing protein</fullName>
    </recommendedName>
</protein>
<dbReference type="PANTHER" id="PTHR30535:SF33">
    <property type="entry name" value="PERIPLASMIC BINDING PROTEIN"/>
    <property type="match status" value="1"/>
</dbReference>
<feature type="chain" id="PRO_5003155083" description="Fe/B12 periplasmic-binding domain-containing protein" evidence="1">
    <location>
        <begin position="37"/>
        <end position="341"/>
    </location>
</feature>
<dbReference type="Pfam" id="PF01497">
    <property type="entry name" value="Peripla_BP_2"/>
    <property type="match status" value="1"/>
</dbReference>
<dbReference type="PROSITE" id="PS50983">
    <property type="entry name" value="FE_B12_PBP"/>
    <property type="match status" value="1"/>
</dbReference>
<name>E1YFA7_9BACT</name>
<dbReference type="Gene3D" id="3.40.50.1980">
    <property type="entry name" value="Nitrogenase molybdenum iron protein domain"/>
    <property type="match status" value="2"/>
</dbReference>
<evidence type="ECO:0000256" key="1">
    <source>
        <dbReference type="SAM" id="SignalP"/>
    </source>
</evidence>
<keyword evidence="1" id="KW-0732">Signal</keyword>
<dbReference type="AlphaFoldDB" id="E1YFA7"/>
<organism evidence="3">
    <name type="scientific">uncultured Desulfobacterium sp</name>
    <dbReference type="NCBI Taxonomy" id="201089"/>
    <lineage>
        <taxon>Bacteria</taxon>
        <taxon>Pseudomonadati</taxon>
        <taxon>Thermodesulfobacteriota</taxon>
        <taxon>Desulfobacteria</taxon>
        <taxon>Desulfobacterales</taxon>
        <taxon>Desulfobacteriaceae</taxon>
        <taxon>Desulfobacterium</taxon>
        <taxon>environmental samples</taxon>
    </lineage>
</organism>
<dbReference type="PANTHER" id="PTHR30535">
    <property type="entry name" value="VITAMIN B12-BINDING PROTEIN"/>
    <property type="match status" value="1"/>
</dbReference>
<evidence type="ECO:0000259" key="2">
    <source>
        <dbReference type="PROSITE" id="PS50983"/>
    </source>
</evidence>
<dbReference type="SUPFAM" id="SSF53807">
    <property type="entry name" value="Helical backbone' metal receptor"/>
    <property type="match status" value="1"/>
</dbReference>
<gene>
    <name evidence="3" type="ORF">N47_J02320</name>
</gene>
<dbReference type="EMBL" id="FR695872">
    <property type="protein sequence ID" value="CBX29251.1"/>
    <property type="molecule type" value="Genomic_DNA"/>
</dbReference>
<sequence>MPGPFMVYRTGHKVLMKRISACVIVLTFLTAAVCSAAAVTYKDKLGKQITVTTPVKRAVFFETYELSAALDVWNSIAGISRYAYVNDLMLALKPDIAKSIPSAGSGSDVNIEMLLRLRPDIVLTWTFKPETVKFMEEKGLKVIAVYPESLSELYEVMRFQGRLFCKEKKVESVISQMEKIFTLIRERVSKIPVNRRKKAIWLGGKPTTVSGAIGVNNDIFLLINSINPASASVRDRSADVPIERIVAWNPDVIFIWGSAKYGADDILGNSQWRYVSAVKTGRVFKAPKWSTWSPRLAVIALWMAANIYPEDLRDVYLEKTAENFYRSVYGISYRSVNRIEK</sequence>
<proteinExistence type="predicted"/>
<feature type="signal peptide" evidence="1">
    <location>
        <begin position="1"/>
        <end position="36"/>
    </location>
</feature>